<feature type="signal peptide" evidence="1">
    <location>
        <begin position="1"/>
        <end position="25"/>
    </location>
</feature>
<accession>A0A8J5STY4</accession>
<comment type="caution">
    <text evidence="2">The sequence shown here is derived from an EMBL/GenBank/DDBJ whole genome shotgun (WGS) entry which is preliminary data.</text>
</comment>
<evidence type="ECO:0000313" key="2">
    <source>
        <dbReference type="EMBL" id="KAG8079993.1"/>
    </source>
</evidence>
<reference evidence="2" key="2">
    <citation type="submission" date="2021-02" db="EMBL/GenBank/DDBJ databases">
        <authorList>
            <person name="Kimball J.A."/>
            <person name="Haas M.W."/>
            <person name="Macchietto M."/>
            <person name="Kono T."/>
            <person name="Duquette J."/>
            <person name="Shao M."/>
        </authorList>
    </citation>
    <scope>NUCLEOTIDE SEQUENCE</scope>
    <source>
        <tissue evidence="2">Fresh leaf tissue</tissue>
    </source>
</reference>
<dbReference type="AlphaFoldDB" id="A0A8J5STY4"/>
<dbReference type="EMBL" id="JAAALK010000282">
    <property type="protein sequence ID" value="KAG8079993.1"/>
    <property type="molecule type" value="Genomic_DNA"/>
</dbReference>
<name>A0A8J5STY4_ZIZPA</name>
<feature type="chain" id="PRO_5035216360" evidence="1">
    <location>
        <begin position="26"/>
        <end position="89"/>
    </location>
</feature>
<evidence type="ECO:0000256" key="1">
    <source>
        <dbReference type="SAM" id="SignalP"/>
    </source>
</evidence>
<keyword evidence="1" id="KW-0732">Signal</keyword>
<proteinExistence type="predicted"/>
<protein>
    <submittedName>
        <fullName evidence="2">Uncharacterized protein</fullName>
    </submittedName>
</protein>
<dbReference type="Proteomes" id="UP000729402">
    <property type="component" value="Unassembled WGS sequence"/>
</dbReference>
<keyword evidence="3" id="KW-1185">Reference proteome</keyword>
<gene>
    <name evidence="2" type="ORF">GUJ93_ZPchr0007g3835</name>
</gene>
<sequence>MLRCLHSACWRGGLVFVCSIEAALGAAGGERLHRLPLPPIIPPLLRYPGGVLFPVRDDADGLQANAYLELIGDEIRHDSHDRVLLKIDS</sequence>
<evidence type="ECO:0000313" key="3">
    <source>
        <dbReference type="Proteomes" id="UP000729402"/>
    </source>
</evidence>
<organism evidence="2 3">
    <name type="scientific">Zizania palustris</name>
    <name type="common">Northern wild rice</name>
    <dbReference type="NCBI Taxonomy" id="103762"/>
    <lineage>
        <taxon>Eukaryota</taxon>
        <taxon>Viridiplantae</taxon>
        <taxon>Streptophyta</taxon>
        <taxon>Embryophyta</taxon>
        <taxon>Tracheophyta</taxon>
        <taxon>Spermatophyta</taxon>
        <taxon>Magnoliopsida</taxon>
        <taxon>Liliopsida</taxon>
        <taxon>Poales</taxon>
        <taxon>Poaceae</taxon>
        <taxon>BOP clade</taxon>
        <taxon>Oryzoideae</taxon>
        <taxon>Oryzeae</taxon>
        <taxon>Zizaniinae</taxon>
        <taxon>Zizania</taxon>
    </lineage>
</organism>
<reference evidence="2" key="1">
    <citation type="journal article" date="2021" name="bioRxiv">
        <title>Whole Genome Assembly and Annotation of Northern Wild Rice, Zizania palustris L., Supports a Whole Genome Duplication in the Zizania Genus.</title>
        <authorList>
            <person name="Haas M."/>
            <person name="Kono T."/>
            <person name="Macchietto M."/>
            <person name="Millas R."/>
            <person name="McGilp L."/>
            <person name="Shao M."/>
            <person name="Duquette J."/>
            <person name="Hirsch C.N."/>
            <person name="Kimball J."/>
        </authorList>
    </citation>
    <scope>NUCLEOTIDE SEQUENCE</scope>
    <source>
        <tissue evidence="2">Fresh leaf tissue</tissue>
    </source>
</reference>